<sequence length="115" mass="12169">MGDSAVRFVVGAAITRTDIPALCTRLADLLRGRAGELVECDVAGLTEPDVVVVEAVARLRLTARRHGWRLIVTGAGPDLLSLFGLLGLAELLAPTSPERDPRPPARNERPGPATP</sequence>
<feature type="domain" description="MlaB-like STAS" evidence="2">
    <location>
        <begin position="11"/>
        <end position="88"/>
    </location>
</feature>
<dbReference type="InterPro" id="IPR036513">
    <property type="entry name" value="STAS_dom_sf"/>
</dbReference>
<dbReference type="Pfam" id="PF13466">
    <property type="entry name" value="STAS_2"/>
    <property type="match status" value="1"/>
</dbReference>
<evidence type="ECO:0000313" key="3">
    <source>
        <dbReference type="EMBL" id="SFE72258.1"/>
    </source>
</evidence>
<evidence type="ECO:0000259" key="2">
    <source>
        <dbReference type="Pfam" id="PF13466"/>
    </source>
</evidence>
<gene>
    <name evidence="3" type="ORF">SAMN05421541_103228</name>
</gene>
<dbReference type="SUPFAM" id="SSF52091">
    <property type="entry name" value="SpoIIaa-like"/>
    <property type="match status" value="1"/>
</dbReference>
<organism evidence="3 4">
    <name type="scientific">Actinoplanes philippinensis</name>
    <dbReference type="NCBI Taxonomy" id="35752"/>
    <lineage>
        <taxon>Bacteria</taxon>
        <taxon>Bacillati</taxon>
        <taxon>Actinomycetota</taxon>
        <taxon>Actinomycetes</taxon>
        <taxon>Micromonosporales</taxon>
        <taxon>Micromonosporaceae</taxon>
        <taxon>Actinoplanes</taxon>
    </lineage>
</organism>
<dbReference type="Proteomes" id="UP000199645">
    <property type="component" value="Unassembled WGS sequence"/>
</dbReference>
<dbReference type="InterPro" id="IPR058548">
    <property type="entry name" value="MlaB-like_STAS"/>
</dbReference>
<keyword evidence="4" id="KW-1185">Reference proteome</keyword>
<proteinExistence type="predicted"/>
<dbReference type="Gene3D" id="3.30.750.24">
    <property type="entry name" value="STAS domain"/>
    <property type="match status" value="1"/>
</dbReference>
<dbReference type="EMBL" id="FONV01000003">
    <property type="protein sequence ID" value="SFE72258.1"/>
    <property type="molecule type" value="Genomic_DNA"/>
</dbReference>
<protein>
    <submittedName>
        <fullName evidence="3">STAS domain-containing protein</fullName>
    </submittedName>
</protein>
<feature type="region of interest" description="Disordered" evidence="1">
    <location>
        <begin position="94"/>
        <end position="115"/>
    </location>
</feature>
<reference evidence="3 4" key="1">
    <citation type="submission" date="2016-10" db="EMBL/GenBank/DDBJ databases">
        <authorList>
            <person name="de Groot N.N."/>
        </authorList>
    </citation>
    <scope>NUCLEOTIDE SEQUENCE [LARGE SCALE GENOMIC DNA]</scope>
    <source>
        <strain evidence="3 4">DSM 43019</strain>
    </source>
</reference>
<evidence type="ECO:0000256" key="1">
    <source>
        <dbReference type="SAM" id="MobiDB-lite"/>
    </source>
</evidence>
<dbReference type="OrthoDB" id="4335181at2"/>
<accession>A0A1I2CVF8</accession>
<dbReference type="AlphaFoldDB" id="A0A1I2CVF8"/>
<name>A0A1I2CVF8_9ACTN</name>
<evidence type="ECO:0000313" key="4">
    <source>
        <dbReference type="Proteomes" id="UP000199645"/>
    </source>
</evidence>
<feature type="compositionally biased region" description="Basic and acidic residues" evidence="1">
    <location>
        <begin position="97"/>
        <end position="109"/>
    </location>
</feature>